<gene>
    <name evidence="2" type="ORF">P691DRAFT_769825</name>
</gene>
<evidence type="ECO:0000313" key="2">
    <source>
        <dbReference type="EMBL" id="KAF9439424.1"/>
    </source>
</evidence>
<proteinExistence type="predicted"/>
<feature type="compositionally biased region" description="Polar residues" evidence="1">
    <location>
        <begin position="21"/>
        <end position="49"/>
    </location>
</feature>
<protein>
    <submittedName>
        <fullName evidence="2">Uncharacterized protein</fullName>
    </submittedName>
</protein>
<comment type="caution">
    <text evidence="2">The sequence shown here is derived from an EMBL/GenBank/DDBJ whole genome shotgun (WGS) entry which is preliminary data.</text>
</comment>
<reference evidence="2" key="1">
    <citation type="submission" date="2020-11" db="EMBL/GenBank/DDBJ databases">
        <authorList>
            <consortium name="DOE Joint Genome Institute"/>
            <person name="Ahrendt S."/>
            <person name="Riley R."/>
            <person name="Andreopoulos W."/>
            <person name="Labutti K."/>
            <person name="Pangilinan J."/>
            <person name="Ruiz-Duenas F.J."/>
            <person name="Barrasa J.M."/>
            <person name="Sanchez-Garcia M."/>
            <person name="Camarero S."/>
            <person name="Miyauchi S."/>
            <person name="Serrano A."/>
            <person name="Linde D."/>
            <person name="Babiker R."/>
            <person name="Drula E."/>
            <person name="Ayuso-Fernandez I."/>
            <person name="Pacheco R."/>
            <person name="Padilla G."/>
            <person name="Ferreira P."/>
            <person name="Barriuso J."/>
            <person name="Kellner H."/>
            <person name="Castanera R."/>
            <person name="Alfaro M."/>
            <person name="Ramirez L."/>
            <person name="Pisabarro A.G."/>
            <person name="Kuo A."/>
            <person name="Tritt A."/>
            <person name="Lipzen A."/>
            <person name="He G."/>
            <person name="Yan M."/>
            <person name="Ng V."/>
            <person name="Cullen D."/>
            <person name="Martin F."/>
            <person name="Rosso M.-N."/>
            <person name="Henrissat B."/>
            <person name="Hibbett D."/>
            <person name="Martinez A.T."/>
            <person name="Grigoriev I.V."/>
        </authorList>
    </citation>
    <scope>NUCLEOTIDE SEQUENCE</scope>
    <source>
        <strain evidence="2">MF-IS2</strain>
    </source>
</reference>
<evidence type="ECO:0000313" key="3">
    <source>
        <dbReference type="Proteomes" id="UP000807342"/>
    </source>
</evidence>
<feature type="region of interest" description="Disordered" evidence="1">
    <location>
        <begin position="19"/>
        <end position="49"/>
    </location>
</feature>
<dbReference type="EMBL" id="MU154355">
    <property type="protein sequence ID" value="KAF9439424.1"/>
    <property type="molecule type" value="Genomic_DNA"/>
</dbReference>
<dbReference type="AlphaFoldDB" id="A0A9P5WX12"/>
<sequence length="139" mass="15415">MTAQYTSPSIYPIGPNIRAIHQSQGNEPPSATSGSKYSQTNTSGISQKGSLQDLTAGWNDERQGLFEEYIIFITAACDFPLSWIDNPRVILFFQIFIPQAKLPSQQTLSNQILSCTLKDVDLEISKEIQGSPWANFTTL</sequence>
<organism evidence="2 3">
    <name type="scientific">Macrolepiota fuliginosa MF-IS2</name>
    <dbReference type="NCBI Taxonomy" id="1400762"/>
    <lineage>
        <taxon>Eukaryota</taxon>
        <taxon>Fungi</taxon>
        <taxon>Dikarya</taxon>
        <taxon>Basidiomycota</taxon>
        <taxon>Agaricomycotina</taxon>
        <taxon>Agaricomycetes</taxon>
        <taxon>Agaricomycetidae</taxon>
        <taxon>Agaricales</taxon>
        <taxon>Agaricineae</taxon>
        <taxon>Agaricaceae</taxon>
        <taxon>Macrolepiota</taxon>
    </lineage>
</organism>
<evidence type="ECO:0000256" key="1">
    <source>
        <dbReference type="SAM" id="MobiDB-lite"/>
    </source>
</evidence>
<keyword evidence="3" id="KW-1185">Reference proteome</keyword>
<name>A0A9P5WX12_9AGAR</name>
<dbReference type="OrthoDB" id="3270520at2759"/>
<accession>A0A9P5WX12</accession>
<dbReference type="Proteomes" id="UP000807342">
    <property type="component" value="Unassembled WGS sequence"/>
</dbReference>